<keyword evidence="2" id="KW-1185">Reference proteome</keyword>
<reference evidence="2" key="1">
    <citation type="journal article" date="2013" name="Proc. Natl. Acad. Sci. U.S.A.">
        <title>Improving the coverage of the cyanobacterial phylum using diversity-driven genome sequencing.</title>
        <authorList>
            <person name="Shih P.M."/>
            <person name="Wu D."/>
            <person name="Latifi A."/>
            <person name="Axen S.D."/>
            <person name="Fewer D.P."/>
            <person name="Talla E."/>
            <person name="Calteau A."/>
            <person name="Cai F."/>
            <person name="Tandeau de Marsac N."/>
            <person name="Rippka R."/>
            <person name="Herdman M."/>
            <person name="Sivonen K."/>
            <person name="Coursin T."/>
            <person name="Laurent T."/>
            <person name="Goodwin L."/>
            <person name="Nolan M."/>
            <person name="Davenport K.W."/>
            <person name="Han C.S."/>
            <person name="Rubin E.M."/>
            <person name="Eisen J.A."/>
            <person name="Woyke T."/>
            <person name="Gugger M."/>
            <person name="Kerfeld C.A."/>
        </authorList>
    </citation>
    <scope>NUCLEOTIDE SEQUENCE [LARGE SCALE GENOMIC DNA]</scope>
    <source>
        <strain evidence="2">ATCC 29140 / PCC 7202</strain>
    </source>
</reference>
<evidence type="ECO:0008006" key="3">
    <source>
        <dbReference type="Google" id="ProtNLM"/>
    </source>
</evidence>
<dbReference type="Gene3D" id="3.90.550.10">
    <property type="entry name" value="Spore Coat Polysaccharide Biosynthesis Protein SpsA, Chain A"/>
    <property type="match status" value="1"/>
</dbReference>
<dbReference type="NCBIfam" id="TIGR04282">
    <property type="entry name" value="glyco_like_cofC"/>
    <property type="match status" value="1"/>
</dbReference>
<evidence type="ECO:0000313" key="1">
    <source>
        <dbReference type="EMBL" id="AFZ47956.1"/>
    </source>
</evidence>
<gene>
    <name evidence="1" type="ordered locus">Cyast_2003</name>
</gene>
<dbReference type="InterPro" id="IPR029044">
    <property type="entry name" value="Nucleotide-diphossugar_trans"/>
</dbReference>
<dbReference type="HOGENOM" id="CLU_075662_2_0_3"/>
<dbReference type="PANTHER" id="PTHR36529">
    <property type="entry name" value="SLL1095 PROTEIN"/>
    <property type="match status" value="1"/>
</dbReference>
<accession>K9YLZ4</accession>
<dbReference type="EMBL" id="CP003940">
    <property type="protein sequence ID" value="AFZ47956.1"/>
    <property type="molecule type" value="Genomic_DNA"/>
</dbReference>
<dbReference type="Proteomes" id="UP000010483">
    <property type="component" value="Chromosome"/>
</dbReference>
<sequence length="207" mass="23517">MAQKTLVIFTRYPEKGKTKTRLIPAIGAKKAAQIQKLMTENIVKIARELKDEIEIKIYYAGGNQTLMESWLGDQWQFIPQQGKDLGEKMFSAIESNFKSTQKPVIIIGIDCQSLTVDILEKAFFALDNHNLVLGKAEDGGYYLIGLQKPRKELFENIKWGTKTVYQDTINIAKKSNLSIFNLPILADIDRPEDLVNLPDNIREILNC</sequence>
<dbReference type="STRING" id="292563.Cyast_2003"/>
<dbReference type="PANTHER" id="PTHR36529:SF1">
    <property type="entry name" value="GLYCOSYLTRANSFERASE"/>
    <property type="match status" value="1"/>
</dbReference>
<dbReference type="AlphaFoldDB" id="K9YLZ4"/>
<dbReference type="BioCyc" id="CSTA292563:G1353-2010-MONOMER"/>
<dbReference type="Pfam" id="PF09837">
    <property type="entry name" value="DUF2064"/>
    <property type="match status" value="1"/>
</dbReference>
<organism evidence="1 2">
    <name type="scientific">Cyanobacterium stanieri (strain ATCC 29140 / PCC 7202)</name>
    <dbReference type="NCBI Taxonomy" id="292563"/>
    <lineage>
        <taxon>Bacteria</taxon>
        <taxon>Bacillati</taxon>
        <taxon>Cyanobacteriota</taxon>
        <taxon>Cyanophyceae</taxon>
        <taxon>Oscillatoriophycideae</taxon>
        <taxon>Chroococcales</taxon>
        <taxon>Geminocystaceae</taxon>
        <taxon>Cyanobacterium</taxon>
    </lineage>
</organism>
<evidence type="ECO:0000313" key="2">
    <source>
        <dbReference type="Proteomes" id="UP000010483"/>
    </source>
</evidence>
<dbReference type="eggNOG" id="COG3222">
    <property type="taxonomic scope" value="Bacteria"/>
</dbReference>
<dbReference type="SUPFAM" id="SSF53448">
    <property type="entry name" value="Nucleotide-diphospho-sugar transferases"/>
    <property type="match status" value="1"/>
</dbReference>
<name>K9YLZ4_CYASC</name>
<proteinExistence type="predicted"/>
<dbReference type="InterPro" id="IPR018641">
    <property type="entry name" value="Trfase_1_rSAM/seldom-assoc"/>
</dbReference>
<dbReference type="KEGG" id="csn:Cyast_2003"/>
<protein>
    <recommendedName>
        <fullName evidence="3">Glycosyltransferase</fullName>
    </recommendedName>
</protein>